<dbReference type="EnsemblPlants" id="OMERI04G04210.1">
    <property type="protein sequence ID" value="OMERI04G04210.1"/>
    <property type="gene ID" value="OMERI04G04210"/>
</dbReference>
<feature type="transmembrane region" description="Helical" evidence="17">
    <location>
        <begin position="985"/>
        <end position="1013"/>
    </location>
</feature>
<dbReference type="Pfam" id="PF00005">
    <property type="entry name" value="ABC_tran"/>
    <property type="match status" value="2"/>
</dbReference>
<proteinExistence type="inferred from homology"/>
<dbReference type="CDD" id="cd03250">
    <property type="entry name" value="ABCC_MRP_domain1"/>
    <property type="match status" value="1"/>
</dbReference>
<dbReference type="GO" id="GO:0005524">
    <property type="term" value="F:ATP binding"/>
    <property type="evidence" value="ECO:0007669"/>
    <property type="project" value="UniProtKB-KW"/>
</dbReference>
<dbReference type="SMART" id="SM00382">
    <property type="entry name" value="AAA"/>
    <property type="match status" value="2"/>
</dbReference>
<evidence type="ECO:0000256" key="11">
    <source>
        <dbReference type="ARBA" id="ARBA00057614"/>
    </source>
</evidence>
<keyword evidence="4 17" id="KW-0812">Transmembrane</keyword>
<comment type="similarity">
    <text evidence="2">Belongs to the ABC transporter superfamily. ABCC family. Conjugate transporter (TC 3.A.1.208) subfamily.</text>
</comment>
<evidence type="ECO:0000256" key="12">
    <source>
        <dbReference type="ARBA" id="ARBA00068520"/>
    </source>
</evidence>
<dbReference type="InterPro" id="IPR027417">
    <property type="entry name" value="P-loop_NTPase"/>
</dbReference>
<dbReference type="PANTHER" id="PTHR24223:SF230">
    <property type="entry name" value="OS04G0209300 PROTEIN"/>
    <property type="match status" value="1"/>
</dbReference>
<dbReference type="InterPro" id="IPR017871">
    <property type="entry name" value="ABC_transporter-like_CS"/>
</dbReference>
<dbReference type="GO" id="GO:0016887">
    <property type="term" value="F:ATP hydrolysis activity"/>
    <property type="evidence" value="ECO:0007669"/>
    <property type="project" value="InterPro"/>
</dbReference>
<evidence type="ECO:0000256" key="13">
    <source>
        <dbReference type="ARBA" id="ARBA00075361"/>
    </source>
</evidence>
<evidence type="ECO:0000256" key="10">
    <source>
        <dbReference type="ARBA" id="ARBA00023136"/>
    </source>
</evidence>
<dbReference type="InterPro" id="IPR003593">
    <property type="entry name" value="AAA+_ATPase"/>
</dbReference>
<evidence type="ECO:0000256" key="6">
    <source>
        <dbReference type="ARBA" id="ARBA00022741"/>
    </source>
</evidence>
<feature type="transmembrane region" description="Helical" evidence="17">
    <location>
        <begin position="1082"/>
        <end position="1100"/>
    </location>
</feature>
<feature type="transmembrane region" description="Helical" evidence="17">
    <location>
        <begin position="1058"/>
        <end position="1076"/>
    </location>
</feature>
<evidence type="ECO:0000256" key="7">
    <source>
        <dbReference type="ARBA" id="ARBA00022840"/>
    </source>
</evidence>
<dbReference type="Pfam" id="PF00664">
    <property type="entry name" value="ABC_membrane"/>
    <property type="match status" value="2"/>
</dbReference>
<dbReference type="GO" id="GO:0140359">
    <property type="term" value="F:ABC-type transporter activity"/>
    <property type="evidence" value="ECO:0007669"/>
    <property type="project" value="InterPro"/>
</dbReference>
<evidence type="ECO:0000313" key="21">
    <source>
        <dbReference type="Proteomes" id="UP000008021"/>
    </source>
</evidence>
<dbReference type="PROSITE" id="PS50929">
    <property type="entry name" value="ABC_TM1F"/>
    <property type="match status" value="2"/>
</dbReference>
<evidence type="ECO:0000259" key="19">
    <source>
        <dbReference type="PROSITE" id="PS50929"/>
    </source>
</evidence>
<dbReference type="eggNOG" id="KOG0054">
    <property type="taxonomic scope" value="Eukaryota"/>
</dbReference>
<feature type="transmembrane region" description="Helical" evidence="17">
    <location>
        <begin position="1170"/>
        <end position="1190"/>
    </location>
</feature>
<feature type="domain" description="ABC transporter" evidence="18">
    <location>
        <begin position="621"/>
        <end position="863"/>
    </location>
</feature>
<dbReference type="InterPro" id="IPR044746">
    <property type="entry name" value="ABCC_6TM_D1"/>
</dbReference>
<feature type="compositionally biased region" description="Low complexity" evidence="16">
    <location>
        <begin position="899"/>
        <end position="909"/>
    </location>
</feature>
<comment type="function">
    <text evidence="11">ABC transporter that may affect phytic acid transport and compartmentalization. May function directly or indirectly in removing phytic acid from the cytosol or in vesicle trafficking. Required for phytic acid accumulation in developing seeds. Phytic acid is the primary storage form of phosphorus in cereal grains and other plant seeds.</text>
</comment>
<dbReference type="InterPro" id="IPR011527">
    <property type="entry name" value="ABC1_TM_dom"/>
</dbReference>
<dbReference type="Proteomes" id="UP000008021">
    <property type="component" value="Chromosome 4"/>
</dbReference>
<keyword evidence="21" id="KW-1185">Reference proteome</keyword>
<dbReference type="Gene3D" id="3.40.50.300">
    <property type="entry name" value="P-loop containing nucleotide triphosphate hydrolases"/>
    <property type="match status" value="2"/>
</dbReference>
<dbReference type="Gene3D" id="1.20.1560.10">
    <property type="entry name" value="ABC transporter type 1, transmembrane domain"/>
    <property type="match status" value="2"/>
</dbReference>
<accession>A0A0E0DBF4</accession>
<feature type="transmembrane region" description="Helical" evidence="17">
    <location>
        <begin position="424"/>
        <end position="442"/>
    </location>
</feature>
<evidence type="ECO:0000313" key="20">
    <source>
        <dbReference type="EnsemblPlants" id="OMERI04G04210.1"/>
    </source>
</evidence>
<dbReference type="GO" id="GO:0016020">
    <property type="term" value="C:membrane"/>
    <property type="evidence" value="ECO:0007669"/>
    <property type="project" value="UniProtKB-SubCell"/>
</dbReference>
<evidence type="ECO:0000256" key="14">
    <source>
        <dbReference type="ARBA" id="ARBA00079144"/>
    </source>
</evidence>
<dbReference type="CDD" id="cd18580">
    <property type="entry name" value="ABC_6TM_ABCC_D2"/>
    <property type="match status" value="1"/>
</dbReference>
<evidence type="ECO:0000259" key="18">
    <source>
        <dbReference type="PROSITE" id="PS50893"/>
    </source>
</evidence>
<dbReference type="SUPFAM" id="SSF90123">
    <property type="entry name" value="ABC transporter transmembrane region"/>
    <property type="match status" value="2"/>
</dbReference>
<keyword evidence="6" id="KW-0547">Nucleotide-binding</keyword>
<feature type="domain" description="ABC transmembrane type-1" evidence="19">
    <location>
        <begin position="947"/>
        <end position="1235"/>
    </location>
</feature>
<feature type="domain" description="ABC transporter" evidence="18">
    <location>
        <begin position="1265"/>
        <end position="1499"/>
    </location>
</feature>
<dbReference type="PANTHER" id="PTHR24223">
    <property type="entry name" value="ATP-BINDING CASSETTE SUB-FAMILY C"/>
    <property type="match status" value="1"/>
</dbReference>
<evidence type="ECO:0000256" key="4">
    <source>
        <dbReference type="ARBA" id="ARBA00022692"/>
    </source>
</evidence>
<sequence>MALLLPGWMATTACSPPTGGSFPDLLTFLFLSPCPQRALLGAVDLVFVVASLVVLVRPRGGGGGGAGDGPEREALLPKPRASGRPFRVAVALGASGVFAAASAILLALALFLQPNTEWRVWESAFLAVHFVAHAVAAWTVASRRGAAGGALPLQLRVFWVVTALVGALLSASAAVRWAEDSLLFPDDPLAFAGVALSLPLVYVAITASSGEVAGTCEGEPADVTTAAEPATPYDAASWLSRATFSWINPLVSKGYASDSLAADDVPPVSPAHRAEASYARFVSNWPAQGSRYPVGVALWLSFWPRVLLTAALGLVRLAAMYVGPSLINHFVDFISHGGTTWEGLRLVGILVAGKAVQTLASHHYNFQGQLLGMRIRGALLTALYRKSLRLSTGARRAHGSGAIVNYMQVDAGTVSYAMHGLHGLWLMPLQIVVALVLLYAYLGPSVLMTLAVITAVTVITAFANKLNLAYQLKFLSVRDSRIKAITEMLNHMRVIKLQAWEEKFGGKVRELRQTEIGWLTKIVLFMCANNVVFSSGPLAMTVLVFGTYLATGGELDAGKVFTATAFFSMLEGPMHNFPQTIVMCMQAFVSLGRLNKFLSDAEIDSTAVERIDSSAGYAAAVKVQNGVFAWDVPVDGAEDGRQGHGTENGREEGPEMEMVLKGIEVEVRKGELAAVVGTVGSGKSSLLSCIMGEMHKVSGTVSICGSTACVAQTAWIQNGTIQENILFGQPMHSERYREVIHACCLEKDLEMMEFGDKTEIGERGINLSGGQKQRFQLARAVYQDCDIYLLDDIFSAVDAHTGSAIFKECLKGILKKKTVLLVTHQVDFLKNVDTVMKEGVVIQSGSYSQLLTSCSDFSALVTAHNSSMEVPGAAEQASHDQTTGYSHDTTVPAKSPVKSNSSNENGGSSIAPNKEAGSSKLIEEEEKESGRVSWQVYKLYITEAWGWWGVLVILAVSVLSEGSSMASNYWLSYETSGGTIFDTSVFLGVYVSIVAASIVCDTISTLFVTFLGFKSAQVFFNKMFDSILRAPMSFFDTTPSGRILSRASADQMKIDTALVFYVGFATSMCISVVSSIAVTCQVAWPSVIAVLPLVLLNIWYRNRYIATSRELTRLQGVTRAPVIDHFSETFLGAPTVRCFGKEDEFYQINLDRINSNLRMSFHNYGANEWLGFRLELIGTLLLSITAFLMISLPSNFIKKEFVGMSLSYGLSLNSLVYYTISMTCMIENDMVAVERVNQYSTLPSEAAWEVADCLPSPNWPRRGDIDVKDLKVRYRSNTPLILKGITVSINSGEKIGVVGRTGSGKSTLVQALFRLVEPVEGHIIVDGVDIGTLGLHDLRSRFGVIPQEPVLFEGTVRSNIDPIGRYSEDEIWQALERCQLKDIVAAKPEKLDALVADMGENWSVGQKQLLCFGRVILKRSRILFMDEATASVDSQTDATIQRIIREEFTDCTVISIAHRIPTVVDSDRVLVLDAGLVKEFDAPSKLMGRPSLFRAMVQEYQTISTTYRVILARYHAIPVMYQMISTTYRVILARYHAVPVMYQTISTTYHVILARYRMIPTRYQSFSTTRSTFLRIKTTATACSALLCSALLPHQNRHASSPLQRRSPDTQM</sequence>
<evidence type="ECO:0000256" key="15">
    <source>
        <dbReference type="ARBA" id="ARBA00082971"/>
    </source>
</evidence>
<evidence type="ECO:0000256" key="9">
    <source>
        <dbReference type="ARBA" id="ARBA00022989"/>
    </source>
</evidence>
<evidence type="ECO:0000256" key="17">
    <source>
        <dbReference type="SAM" id="Phobius"/>
    </source>
</evidence>
<dbReference type="InterPro" id="IPR050173">
    <property type="entry name" value="ABC_transporter_C-like"/>
</dbReference>
<dbReference type="FunFam" id="1.20.1560.10:FF:000003">
    <property type="entry name" value="ABC transporter C family member 10"/>
    <property type="match status" value="1"/>
</dbReference>
<dbReference type="InterPro" id="IPR044726">
    <property type="entry name" value="ABCC_6TM_D2"/>
</dbReference>
<feature type="compositionally biased region" description="Polar residues" evidence="16">
    <location>
        <begin position="879"/>
        <end position="889"/>
    </location>
</feature>
<keyword evidence="3" id="KW-0813">Transport</keyword>
<evidence type="ECO:0000256" key="16">
    <source>
        <dbReference type="SAM" id="MobiDB-lite"/>
    </source>
</evidence>
<dbReference type="FunFam" id="3.40.50.300:FF:001848">
    <property type="entry name" value="ABC transporter C family member 4"/>
    <property type="match status" value="1"/>
</dbReference>
<dbReference type="SUPFAM" id="SSF52540">
    <property type="entry name" value="P-loop containing nucleoside triphosphate hydrolases"/>
    <property type="match status" value="2"/>
</dbReference>
<protein>
    <recommendedName>
        <fullName evidence="12">ABC transporter C family member 13</fullName>
    </recommendedName>
    <alternativeName>
        <fullName evidence="14">Multidrug resistance-associated protein 13</fullName>
    </alternativeName>
    <alternativeName>
        <fullName evidence="15">OsMRP5</fullName>
    </alternativeName>
    <alternativeName>
        <fullName evidence="13">Protein LOW PHYTIC ACID 2</fullName>
    </alternativeName>
</protein>
<dbReference type="Gramene" id="OMERI04G04210.1">
    <property type="protein sequence ID" value="OMERI04G04210.1"/>
    <property type="gene ID" value="OMERI04G04210"/>
</dbReference>
<evidence type="ECO:0000256" key="2">
    <source>
        <dbReference type="ARBA" id="ARBA00009726"/>
    </source>
</evidence>
<dbReference type="InterPro" id="IPR003439">
    <property type="entry name" value="ABC_transporter-like_ATP-bd"/>
</dbReference>
<dbReference type="FunFam" id="1.20.1560.10:FF:000002">
    <property type="entry name" value="ABC transporter C family member 5"/>
    <property type="match status" value="1"/>
</dbReference>
<reference evidence="20" key="2">
    <citation type="submission" date="2018-05" db="EMBL/GenBank/DDBJ databases">
        <title>OmerRS3 (Oryza meridionalis Reference Sequence Version 3).</title>
        <authorList>
            <person name="Zhang J."/>
            <person name="Kudrna D."/>
            <person name="Lee S."/>
            <person name="Talag J."/>
            <person name="Welchert J."/>
            <person name="Wing R.A."/>
        </authorList>
    </citation>
    <scope>NUCLEOTIDE SEQUENCE [LARGE SCALE GENOMIC DNA]</scope>
    <source>
        <strain evidence="20">cv. OR44</strain>
    </source>
</reference>
<organism evidence="20">
    <name type="scientific">Oryza meridionalis</name>
    <dbReference type="NCBI Taxonomy" id="40149"/>
    <lineage>
        <taxon>Eukaryota</taxon>
        <taxon>Viridiplantae</taxon>
        <taxon>Streptophyta</taxon>
        <taxon>Embryophyta</taxon>
        <taxon>Tracheophyta</taxon>
        <taxon>Spermatophyta</taxon>
        <taxon>Magnoliopsida</taxon>
        <taxon>Liliopsida</taxon>
        <taxon>Poales</taxon>
        <taxon>Poaceae</taxon>
        <taxon>BOP clade</taxon>
        <taxon>Oryzoideae</taxon>
        <taxon>Oryzeae</taxon>
        <taxon>Oryzinae</taxon>
        <taxon>Oryza</taxon>
    </lineage>
</organism>
<feature type="transmembrane region" description="Helical" evidence="17">
    <location>
        <begin position="88"/>
        <end position="112"/>
    </location>
</feature>
<keyword evidence="7" id="KW-0067">ATP-binding</keyword>
<feature type="transmembrane region" description="Helical" evidence="17">
    <location>
        <begin position="124"/>
        <end position="141"/>
    </location>
</feature>
<evidence type="ECO:0000256" key="8">
    <source>
        <dbReference type="ARBA" id="ARBA00022967"/>
    </source>
</evidence>
<feature type="region of interest" description="Disordered" evidence="16">
    <location>
        <begin position="870"/>
        <end position="922"/>
    </location>
</feature>
<evidence type="ECO:0000256" key="5">
    <source>
        <dbReference type="ARBA" id="ARBA00022737"/>
    </source>
</evidence>
<keyword evidence="10 17" id="KW-0472">Membrane</keyword>
<dbReference type="CDD" id="cd03244">
    <property type="entry name" value="ABCC_MRP_domain2"/>
    <property type="match status" value="1"/>
</dbReference>
<feature type="transmembrane region" description="Helical" evidence="17">
    <location>
        <begin position="448"/>
        <end position="468"/>
    </location>
</feature>
<dbReference type="PROSITE" id="PS50893">
    <property type="entry name" value="ABC_TRANSPORTER_2"/>
    <property type="match status" value="2"/>
</dbReference>
<feature type="transmembrane region" description="Helical" evidence="17">
    <location>
        <begin position="189"/>
        <end position="205"/>
    </location>
</feature>
<dbReference type="FunFam" id="3.40.50.300:FF:000169">
    <property type="entry name" value="ABC transporter C family member 3"/>
    <property type="match status" value="1"/>
</dbReference>
<reference evidence="20" key="1">
    <citation type="submission" date="2015-04" db="UniProtKB">
        <authorList>
            <consortium name="EnsemblPlants"/>
        </authorList>
    </citation>
    <scope>IDENTIFICATION</scope>
</reference>
<dbReference type="InterPro" id="IPR036640">
    <property type="entry name" value="ABC1_TM_sf"/>
</dbReference>
<comment type="subcellular location">
    <subcellularLocation>
        <location evidence="1">Membrane</location>
        <topology evidence="1">Multi-pass membrane protein</topology>
    </subcellularLocation>
</comment>
<feature type="transmembrane region" description="Helical" evidence="17">
    <location>
        <begin position="38"/>
        <end position="56"/>
    </location>
</feature>
<keyword evidence="5" id="KW-0677">Repeat</keyword>
<dbReference type="CDD" id="cd18579">
    <property type="entry name" value="ABC_6TM_ABCC_D1"/>
    <property type="match status" value="1"/>
</dbReference>
<keyword evidence="9 17" id="KW-1133">Transmembrane helix</keyword>
<feature type="domain" description="ABC transmembrane type-1" evidence="19">
    <location>
        <begin position="307"/>
        <end position="586"/>
    </location>
</feature>
<name>A0A0E0DBF4_9ORYZ</name>
<keyword evidence="8" id="KW-1278">Translocase</keyword>
<evidence type="ECO:0000256" key="3">
    <source>
        <dbReference type="ARBA" id="ARBA00022448"/>
    </source>
</evidence>
<feature type="transmembrane region" description="Helical" evidence="17">
    <location>
        <begin position="153"/>
        <end position="177"/>
    </location>
</feature>
<dbReference type="STRING" id="40149.A0A0E0DBF4"/>
<evidence type="ECO:0000256" key="1">
    <source>
        <dbReference type="ARBA" id="ARBA00004141"/>
    </source>
</evidence>
<dbReference type="PROSITE" id="PS00211">
    <property type="entry name" value="ABC_TRANSPORTER_1"/>
    <property type="match status" value="1"/>
</dbReference>